<dbReference type="Proteomes" id="UP000004662">
    <property type="component" value="Chromosome"/>
</dbReference>
<dbReference type="EMBL" id="CM001368">
    <property type="protein sequence ID" value="EHJ49530.1"/>
    <property type="molecule type" value="Genomic_DNA"/>
</dbReference>
<keyword evidence="2" id="KW-1185">Reference proteome</keyword>
<dbReference type="HOGENOM" id="CLU_2394984_0_0_7"/>
<sequence>MRAIENTSGTYLVIGNRGLGIELQVVGEWATREQAQMVLDGLNMAAGYWYELFILAPGESTTFDPGLELAPYDDTACHNKPGDFLFDPTAPLA</sequence>
<evidence type="ECO:0000313" key="1">
    <source>
        <dbReference type="EMBL" id="EHJ49530.1"/>
    </source>
</evidence>
<dbReference type="AlphaFoldDB" id="G7QC84"/>
<dbReference type="RefSeq" id="WP_009182854.1">
    <property type="nucleotide sequence ID" value="NZ_CM001368.1"/>
</dbReference>
<proteinExistence type="predicted"/>
<reference evidence="2" key="1">
    <citation type="journal article" date="2015" name="Genome Announc.">
        <title>High-Quality Draft Genome Sequence of Desulfovibrio carbinoliphilus FW-101-2B, an Organic Acid-Oxidizing Sulfate-Reducing Bacterium Isolated from Uranium(VI)-Contaminated Groundwater.</title>
        <authorList>
            <person name="Ramsay B.D."/>
            <person name="Hwang C."/>
            <person name="Woo H.L."/>
            <person name="Carroll S.L."/>
            <person name="Lucas S."/>
            <person name="Han J."/>
            <person name="Lapidus A.L."/>
            <person name="Cheng J.F."/>
            <person name="Goodwin L.A."/>
            <person name="Pitluck S."/>
            <person name="Peters L."/>
            <person name="Chertkov O."/>
            <person name="Held B."/>
            <person name="Detter J.C."/>
            <person name="Han C.S."/>
            <person name="Tapia R."/>
            <person name="Land M.L."/>
            <person name="Hauser L.J."/>
            <person name="Kyrpides N.C."/>
            <person name="Ivanova N.N."/>
            <person name="Mikhailova N."/>
            <person name="Pagani I."/>
            <person name="Woyke T."/>
            <person name="Arkin A.P."/>
            <person name="Dehal P."/>
            <person name="Chivian D."/>
            <person name="Criddle C.S."/>
            <person name="Wu W."/>
            <person name="Chakraborty R."/>
            <person name="Hazen T.C."/>
            <person name="Fields M.W."/>
        </authorList>
    </citation>
    <scope>NUCLEOTIDE SEQUENCE [LARGE SCALE GENOMIC DNA]</scope>
    <source>
        <strain evidence="2">FW-101-2B</strain>
    </source>
</reference>
<name>G7QC84_9BACT</name>
<accession>G7QC84</accession>
<dbReference type="STRING" id="694327.DFW101_3534"/>
<gene>
    <name evidence="1" type="ORF">DFW101_3534</name>
</gene>
<evidence type="ECO:0000313" key="2">
    <source>
        <dbReference type="Proteomes" id="UP000004662"/>
    </source>
</evidence>
<protein>
    <submittedName>
        <fullName evidence="1">Uncharacterized protein</fullName>
    </submittedName>
</protein>
<organism evidence="1 2">
    <name type="scientific">Solidesulfovibrio carbinoliphilus subsp. oakridgensis</name>
    <dbReference type="NCBI Taxonomy" id="694327"/>
    <lineage>
        <taxon>Bacteria</taxon>
        <taxon>Pseudomonadati</taxon>
        <taxon>Thermodesulfobacteriota</taxon>
        <taxon>Desulfovibrionia</taxon>
        <taxon>Desulfovibrionales</taxon>
        <taxon>Desulfovibrionaceae</taxon>
        <taxon>Solidesulfovibrio</taxon>
    </lineage>
</organism>